<name>A0A5J9U5F7_9POAL</name>
<dbReference type="AlphaFoldDB" id="A0A5J9U5F7"/>
<dbReference type="Gramene" id="TVU18380">
    <property type="protein sequence ID" value="TVU18380"/>
    <property type="gene ID" value="EJB05_34471"/>
</dbReference>
<dbReference type="EMBL" id="RWGY01000029">
    <property type="protein sequence ID" value="TVU18380.1"/>
    <property type="molecule type" value="Genomic_DNA"/>
</dbReference>
<dbReference type="Proteomes" id="UP000324897">
    <property type="component" value="Chromosome 7"/>
</dbReference>
<keyword evidence="3" id="KW-1185">Reference proteome</keyword>
<protein>
    <recommendedName>
        <fullName evidence="4">Zinc knuckle CX2CX4HX4C domain-containing protein</fullName>
    </recommendedName>
</protein>
<evidence type="ECO:0000256" key="1">
    <source>
        <dbReference type="SAM" id="MobiDB-lite"/>
    </source>
</evidence>
<evidence type="ECO:0008006" key="4">
    <source>
        <dbReference type="Google" id="ProtNLM"/>
    </source>
</evidence>
<proteinExistence type="predicted"/>
<reference evidence="2 3" key="1">
    <citation type="journal article" date="2019" name="Sci. Rep.">
        <title>A high-quality genome of Eragrostis curvula grass provides insights into Poaceae evolution and supports new strategies to enhance forage quality.</title>
        <authorList>
            <person name="Carballo J."/>
            <person name="Santos B.A.C.M."/>
            <person name="Zappacosta D."/>
            <person name="Garbus I."/>
            <person name="Selva J.P."/>
            <person name="Gallo C.A."/>
            <person name="Diaz A."/>
            <person name="Albertini E."/>
            <person name="Caccamo M."/>
            <person name="Echenique V."/>
        </authorList>
    </citation>
    <scope>NUCLEOTIDE SEQUENCE [LARGE SCALE GENOMIC DNA]</scope>
    <source>
        <strain evidence="3">cv. Victoria</strain>
        <tissue evidence="2">Leaf</tissue>
    </source>
</reference>
<dbReference type="OrthoDB" id="686753at2759"/>
<accession>A0A5J9U5F7</accession>
<feature type="compositionally biased region" description="Low complexity" evidence="1">
    <location>
        <begin position="243"/>
        <end position="259"/>
    </location>
</feature>
<comment type="caution">
    <text evidence="2">The sequence shown here is derived from an EMBL/GenBank/DDBJ whole genome shotgun (WGS) entry which is preliminary data.</text>
</comment>
<feature type="region of interest" description="Disordered" evidence="1">
    <location>
        <begin position="213"/>
        <end position="315"/>
    </location>
</feature>
<dbReference type="PANTHER" id="PTHR31286">
    <property type="entry name" value="GLYCINE-RICH CELL WALL STRUCTURAL PROTEIN 1.8-LIKE"/>
    <property type="match status" value="1"/>
</dbReference>
<sequence>MAEEVAVADFSDDEEEEVTVVAEWVLVGKVLSLVPLSINTITAAMRPGWGNPYGLKFRSIGVKADNLFLAEFGCKIDRDRSLGGFPWIVGKYSVLMKEYDERLSASEISFERMEILARILNLPLGWMNEQKGTRAMSLLGTVVKMDVDANGKASGAYLRARISIEVEKPIKHGVMLRMSRNDDPRWFDAQYEMLPFFCFFCGIMGHSELECSSPVPRKEGGRPPYQTEIPLRAADDRRRKPQSFAEAAAESFGSGSSSSWNNHMHGDKRRSKPNADKSQKSASAGSGTGKDADDDATSPVKAGAPGTSKEKVHQTVARAMTYLRQRKWKGC</sequence>
<dbReference type="InterPro" id="IPR040256">
    <property type="entry name" value="At4g02000-like"/>
</dbReference>
<evidence type="ECO:0000313" key="3">
    <source>
        <dbReference type="Proteomes" id="UP000324897"/>
    </source>
</evidence>
<dbReference type="PANTHER" id="PTHR31286:SF166">
    <property type="entry name" value="OS01G0177800 PROTEIN"/>
    <property type="match status" value="1"/>
</dbReference>
<gene>
    <name evidence="2" type="ORF">EJB05_34471</name>
</gene>
<organism evidence="2 3">
    <name type="scientific">Eragrostis curvula</name>
    <name type="common">weeping love grass</name>
    <dbReference type="NCBI Taxonomy" id="38414"/>
    <lineage>
        <taxon>Eukaryota</taxon>
        <taxon>Viridiplantae</taxon>
        <taxon>Streptophyta</taxon>
        <taxon>Embryophyta</taxon>
        <taxon>Tracheophyta</taxon>
        <taxon>Spermatophyta</taxon>
        <taxon>Magnoliopsida</taxon>
        <taxon>Liliopsida</taxon>
        <taxon>Poales</taxon>
        <taxon>Poaceae</taxon>
        <taxon>PACMAD clade</taxon>
        <taxon>Chloridoideae</taxon>
        <taxon>Eragrostideae</taxon>
        <taxon>Eragrostidinae</taxon>
        <taxon>Eragrostis</taxon>
    </lineage>
</organism>
<feature type="non-terminal residue" evidence="2">
    <location>
        <position position="1"/>
    </location>
</feature>
<evidence type="ECO:0000313" key="2">
    <source>
        <dbReference type="EMBL" id="TVU18380.1"/>
    </source>
</evidence>